<dbReference type="Proteomes" id="UP000539075">
    <property type="component" value="Unassembled WGS sequence"/>
</dbReference>
<evidence type="ECO:0000313" key="9">
    <source>
        <dbReference type="Proteomes" id="UP000539075"/>
    </source>
</evidence>
<dbReference type="EC" id="4.1.1.111" evidence="4"/>
<sequence length="159" mass="18084">MSHQFSPEEQAVLRIVQNNLPDSLTPYADVAEQAGISEAQVIDLLCRLKESGAIRRFGASIKHQKTGWTHNAMVAWKVSPEQVDQCGRKVAEHDHISHAYYRPSSAVDWPYELYTMIHGRSEAECLSVVDDIMRDTDLKEHAILRSLKELKKISMTYFA</sequence>
<dbReference type="InterPro" id="IPR040523">
    <property type="entry name" value="AsnC_trans_reg2"/>
</dbReference>
<evidence type="ECO:0000256" key="4">
    <source>
        <dbReference type="ARBA" id="ARBA00023471"/>
    </source>
</evidence>
<dbReference type="AlphaFoldDB" id="A0A7W8C1W6"/>
<feature type="domain" description="Siroheme decarboxylase NirL-like HTH" evidence="7">
    <location>
        <begin position="9"/>
        <end position="55"/>
    </location>
</feature>
<keyword evidence="9" id="KW-1185">Reference proteome</keyword>
<dbReference type="Pfam" id="PF22451">
    <property type="entry name" value="NirdL-like_HTH"/>
    <property type="match status" value="1"/>
</dbReference>
<keyword evidence="8" id="KW-0238">DNA-binding</keyword>
<evidence type="ECO:0000256" key="5">
    <source>
        <dbReference type="ARBA" id="ARBA00048470"/>
    </source>
</evidence>
<feature type="domain" description="Siroheme decarboxylase AsnC-like ligand binding" evidence="6">
    <location>
        <begin position="65"/>
        <end position="151"/>
    </location>
</feature>
<reference evidence="8 9" key="1">
    <citation type="submission" date="2020-08" db="EMBL/GenBank/DDBJ databases">
        <title>Genomic Encyclopedia of Type Strains, Phase IV (KMG-IV): sequencing the most valuable type-strain genomes for metagenomic binning, comparative biology and taxonomic classification.</title>
        <authorList>
            <person name="Goeker M."/>
        </authorList>
    </citation>
    <scope>NUCLEOTIDE SEQUENCE [LARGE SCALE GENOMIC DNA]</scope>
    <source>
        <strain evidence="8 9">DSM 11275</strain>
    </source>
</reference>
<comment type="caution">
    <text evidence="8">The sequence shown here is derived from an EMBL/GenBank/DDBJ whole genome shotgun (WGS) entry which is preliminary data.</text>
</comment>
<name>A0A7W8C1W6_9BACT</name>
<dbReference type="PANTHER" id="PTHR43413:SF1">
    <property type="entry name" value="SIROHEME DECARBOXYLASE NIRL SUBUNIT"/>
    <property type="match status" value="1"/>
</dbReference>
<keyword evidence="1" id="KW-0456">Lyase</keyword>
<dbReference type="RefSeq" id="WP_183718802.1">
    <property type="nucleotide sequence ID" value="NZ_JACHGO010000004.1"/>
</dbReference>
<evidence type="ECO:0000313" key="8">
    <source>
        <dbReference type="EMBL" id="MBB5143338.1"/>
    </source>
</evidence>
<proteinExistence type="inferred from homology"/>
<comment type="catalytic activity">
    <reaction evidence="5">
        <text>siroheme + 2 H(+) = 12,18-didecarboxysiroheme + 2 CO2</text>
        <dbReference type="Rhea" id="RHEA:19093"/>
        <dbReference type="ChEBI" id="CHEBI:15378"/>
        <dbReference type="ChEBI" id="CHEBI:16526"/>
        <dbReference type="ChEBI" id="CHEBI:60052"/>
        <dbReference type="ChEBI" id="CHEBI:140497"/>
        <dbReference type="EC" id="4.1.1.111"/>
    </reaction>
</comment>
<dbReference type="InterPro" id="IPR050684">
    <property type="entry name" value="HTH-Siroheme_Decarb"/>
</dbReference>
<protein>
    <recommendedName>
        <fullName evidence="4">siroheme decarboxylase</fullName>
        <ecNumber evidence="4">4.1.1.111</ecNumber>
    </recommendedName>
</protein>
<evidence type="ECO:0000259" key="7">
    <source>
        <dbReference type="Pfam" id="PF22451"/>
    </source>
</evidence>
<dbReference type="Gene3D" id="3.30.70.3460">
    <property type="match status" value="1"/>
</dbReference>
<comment type="pathway">
    <text evidence="2">Porphyrin-containing compound metabolism.</text>
</comment>
<dbReference type="InterPro" id="IPR053953">
    <property type="entry name" value="NirdL-like_HTH"/>
</dbReference>
<accession>A0A7W8C1W6</accession>
<evidence type="ECO:0000259" key="6">
    <source>
        <dbReference type="Pfam" id="PF17805"/>
    </source>
</evidence>
<organism evidence="8 9">
    <name type="scientific">Desulfovibrio intestinalis</name>
    <dbReference type="NCBI Taxonomy" id="58621"/>
    <lineage>
        <taxon>Bacteria</taxon>
        <taxon>Pseudomonadati</taxon>
        <taxon>Thermodesulfobacteriota</taxon>
        <taxon>Desulfovibrionia</taxon>
        <taxon>Desulfovibrionales</taxon>
        <taxon>Desulfovibrionaceae</taxon>
        <taxon>Desulfovibrio</taxon>
    </lineage>
</organism>
<dbReference type="Pfam" id="PF17805">
    <property type="entry name" value="AsnC_trans_reg2"/>
    <property type="match status" value="1"/>
</dbReference>
<dbReference type="PANTHER" id="PTHR43413">
    <property type="entry name" value="TRANSCRIPTIONAL REGULATOR, ASNC FAMILY"/>
    <property type="match status" value="1"/>
</dbReference>
<evidence type="ECO:0000256" key="3">
    <source>
        <dbReference type="ARBA" id="ARBA00023457"/>
    </source>
</evidence>
<dbReference type="GO" id="GO:0016829">
    <property type="term" value="F:lyase activity"/>
    <property type="evidence" value="ECO:0007669"/>
    <property type="project" value="UniProtKB-KW"/>
</dbReference>
<comment type="similarity">
    <text evidence="3">Belongs to the Ahb/Nir family.</text>
</comment>
<dbReference type="GO" id="GO:0003677">
    <property type="term" value="F:DNA binding"/>
    <property type="evidence" value="ECO:0007669"/>
    <property type="project" value="UniProtKB-KW"/>
</dbReference>
<dbReference type="EMBL" id="JACHGO010000004">
    <property type="protein sequence ID" value="MBB5143338.1"/>
    <property type="molecule type" value="Genomic_DNA"/>
</dbReference>
<evidence type="ECO:0000256" key="2">
    <source>
        <dbReference type="ARBA" id="ARBA00023444"/>
    </source>
</evidence>
<evidence type="ECO:0000256" key="1">
    <source>
        <dbReference type="ARBA" id="ARBA00023239"/>
    </source>
</evidence>
<gene>
    <name evidence="8" type="ORF">HNQ38_001435</name>
</gene>